<dbReference type="STRING" id="1293.SH09_14490"/>
<dbReference type="Gene3D" id="1.10.10.10">
    <property type="entry name" value="Winged helix-like DNA-binding domain superfamily/Winged helix DNA-binding domain"/>
    <property type="match status" value="1"/>
</dbReference>
<protein>
    <submittedName>
        <fullName evidence="6 7">Transcriptional regulator</fullName>
    </submittedName>
</protein>
<dbReference type="EMBL" id="QXRZ01000002">
    <property type="protein sequence ID" value="RIL43824.1"/>
    <property type="molecule type" value="Genomic_DNA"/>
</dbReference>
<dbReference type="InterPro" id="IPR000835">
    <property type="entry name" value="HTH_MarR-typ"/>
</dbReference>
<evidence type="ECO:0000313" key="5">
    <source>
        <dbReference type="EMBL" id="GEQ05928.1"/>
    </source>
</evidence>
<dbReference type="InterPro" id="IPR036388">
    <property type="entry name" value="WH-like_DNA-bd_sf"/>
</dbReference>
<feature type="domain" description="HTH marR-type" evidence="4">
    <location>
        <begin position="1"/>
        <end position="139"/>
    </location>
</feature>
<evidence type="ECO:0000313" key="10">
    <source>
        <dbReference type="Proteomes" id="UP000321057"/>
    </source>
</evidence>
<dbReference type="GO" id="GO:0003700">
    <property type="term" value="F:DNA-binding transcription factor activity"/>
    <property type="evidence" value="ECO:0007669"/>
    <property type="project" value="InterPro"/>
</dbReference>
<reference evidence="6 9" key="1">
    <citation type="journal article" date="2016" name="Front. Microbiol.">
        <title>Comprehensive Phylogenetic Analysis of Bovine Non-aureus Staphylococci Species Based on Whole-Genome Sequencing.</title>
        <authorList>
            <person name="Naushad S."/>
            <person name="Barkema H.W."/>
            <person name="Luby C."/>
            <person name="Condas L.A."/>
            <person name="Nobrega D.B."/>
            <person name="Carson D.A."/>
            <person name="De Buck J."/>
        </authorList>
    </citation>
    <scope>NUCLEOTIDE SEQUENCE [LARGE SCALE GENOMIC DNA]</scope>
    <source>
        <strain evidence="6 9">SNUC 1388</strain>
    </source>
</reference>
<dbReference type="EMBL" id="BKAX01000004">
    <property type="protein sequence ID" value="GEQ05928.1"/>
    <property type="molecule type" value="Genomic_DNA"/>
</dbReference>
<dbReference type="AlphaFoldDB" id="A0A0D0SCX8"/>
<dbReference type="SMART" id="SM00347">
    <property type="entry name" value="HTH_MARR"/>
    <property type="match status" value="1"/>
</dbReference>
<dbReference type="InterPro" id="IPR036390">
    <property type="entry name" value="WH_DNA-bd_sf"/>
</dbReference>
<sequence length="144" mass="16328">MERTTESLNAFIGLNRTTDHLEQIVRADVQRYGLNVTEFAVLELLYSKGEQPIQKIGKRVLIASSSITYVVDKLVEKGCVERRRDEQDKRVTKAVLTKQGHEMMERIFPEHAATINSTFAVLTDEELAILQQALKKLSAQPTEV</sequence>
<evidence type="ECO:0000313" key="8">
    <source>
        <dbReference type="Proteomes" id="UP000255277"/>
    </source>
</evidence>
<dbReference type="PANTHER" id="PTHR42756">
    <property type="entry name" value="TRANSCRIPTIONAL REGULATOR, MARR"/>
    <property type="match status" value="1"/>
</dbReference>
<keyword evidence="1" id="KW-0805">Transcription regulation</keyword>
<evidence type="ECO:0000313" key="9">
    <source>
        <dbReference type="Proteomes" id="UP000283576"/>
    </source>
</evidence>
<dbReference type="Proteomes" id="UP000283576">
    <property type="component" value="Unassembled WGS sequence"/>
</dbReference>
<dbReference type="SUPFAM" id="SSF46785">
    <property type="entry name" value="Winged helix' DNA-binding domain"/>
    <property type="match status" value="1"/>
</dbReference>
<dbReference type="Proteomes" id="UP000255277">
    <property type="component" value="Unassembled WGS sequence"/>
</dbReference>
<evidence type="ECO:0000256" key="2">
    <source>
        <dbReference type="ARBA" id="ARBA00023125"/>
    </source>
</evidence>
<evidence type="ECO:0000259" key="4">
    <source>
        <dbReference type="PROSITE" id="PS50995"/>
    </source>
</evidence>
<dbReference type="Proteomes" id="UP000321057">
    <property type="component" value="Unassembled WGS sequence"/>
</dbReference>
<gene>
    <name evidence="7" type="primary">yusO</name>
    <name evidence="6" type="ORF">BUZ01_04150</name>
    <name evidence="7" type="ORF">NCTC12195_04430</name>
    <name evidence="5" type="ORF">SGA02_17560</name>
</gene>
<dbReference type="PANTHER" id="PTHR42756:SF1">
    <property type="entry name" value="TRANSCRIPTIONAL REPRESSOR OF EMRAB OPERON"/>
    <property type="match status" value="1"/>
</dbReference>
<dbReference type="PROSITE" id="PS50995">
    <property type="entry name" value="HTH_MARR_2"/>
    <property type="match status" value="1"/>
</dbReference>
<dbReference type="Pfam" id="PF01047">
    <property type="entry name" value="MarR"/>
    <property type="match status" value="1"/>
</dbReference>
<keyword evidence="3" id="KW-0804">Transcription</keyword>
<proteinExistence type="predicted"/>
<dbReference type="RefSeq" id="WP_042740297.1">
    <property type="nucleotide sequence ID" value="NZ_BKAX01000004.1"/>
</dbReference>
<reference evidence="7 8" key="2">
    <citation type="submission" date="2018-06" db="EMBL/GenBank/DDBJ databases">
        <authorList>
            <consortium name="Pathogen Informatics"/>
            <person name="Doyle S."/>
        </authorList>
    </citation>
    <scope>NUCLEOTIDE SEQUENCE [LARGE SCALE GENOMIC DNA]</scope>
    <source>
        <strain evidence="7 8">NCTC12195</strain>
    </source>
</reference>
<keyword evidence="10" id="KW-1185">Reference proteome</keyword>
<dbReference type="GeneID" id="93844226"/>
<dbReference type="OrthoDB" id="9799747at2"/>
<reference evidence="5 10" key="3">
    <citation type="submission" date="2019-07" db="EMBL/GenBank/DDBJ databases">
        <title>Whole genome shotgun sequence of Staphylococcus gallinarum NBRC 109767.</title>
        <authorList>
            <person name="Hosoyama A."/>
            <person name="Uohara A."/>
            <person name="Ohji S."/>
            <person name="Ichikawa N."/>
        </authorList>
    </citation>
    <scope>NUCLEOTIDE SEQUENCE [LARGE SCALE GENOMIC DNA]</scope>
    <source>
        <strain evidence="5 10">NBRC 109767</strain>
    </source>
</reference>
<accession>A0A0D0SCX8</accession>
<dbReference type="EMBL" id="UHDK01000001">
    <property type="protein sequence ID" value="SUM34903.1"/>
    <property type="molecule type" value="Genomic_DNA"/>
</dbReference>
<dbReference type="PRINTS" id="PR00598">
    <property type="entry name" value="HTHMARR"/>
</dbReference>
<organism evidence="6 9">
    <name type="scientific">Staphylococcus gallinarum</name>
    <dbReference type="NCBI Taxonomy" id="1293"/>
    <lineage>
        <taxon>Bacteria</taxon>
        <taxon>Bacillati</taxon>
        <taxon>Bacillota</taxon>
        <taxon>Bacilli</taxon>
        <taxon>Bacillales</taxon>
        <taxon>Staphylococcaceae</taxon>
        <taxon>Staphylococcus</taxon>
    </lineage>
</organism>
<evidence type="ECO:0000256" key="1">
    <source>
        <dbReference type="ARBA" id="ARBA00023015"/>
    </source>
</evidence>
<evidence type="ECO:0000256" key="3">
    <source>
        <dbReference type="ARBA" id="ARBA00023163"/>
    </source>
</evidence>
<dbReference type="GO" id="GO:0003677">
    <property type="term" value="F:DNA binding"/>
    <property type="evidence" value="ECO:0007669"/>
    <property type="project" value="UniProtKB-KW"/>
</dbReference>
<name>A0A0D0SCX8_STAGA</name>
<evidence type="ECO:0000313" key="7">
    <source>
        <dbReference type="EMBL" id="SUM34903.1"/>
    </source>
</evidence>
<keyword evidence="2" id="KW-0238">DNA-binding</keyword>
<evidence type="ECO:0000313" key="6">
    <source>
        <dbReference type="EMBL" id="RIL43824.1"/>
    </source>
</evidence>